<dbReference type="InterPro" id="IPR041115">
    <property type="entry name" value="SLATT_5"/>
</dbReference>
<evidence type="ECO:0000256" key="1">
    <source>
        <dbReference type="SAM" id="Phobius"/>
    </source>
</evidence>
<gene>
    <name evidence="3" type="ORF">CBM2634_B50006</name>
</gene>
<dbReference type="Pfam" id="PF18160">
    <property type="entry name" value="SLATT_5"/>
    <property type="match status" value="1"/>
</dbReference>
<sequence length="213" mass="23685">MKQFISDLRTRAWRTSGSRYNAARRLKQRETFSTISLAMLSALSVAAAVAQRIYSPQAGTPLDNYLTAVSVALGVFLLAISLLEWGAAYGAKADALHRNAEDLTAYHLKLAHVLARMESGKVVEDSEADALRVEYETIKDRCPYNHAPSDHELFKAQQRMAPELGAANGEPVMTGCGALFVKARWEWSTIWFFLLIWIAVAVACAYSFWVPRT</sequence>
<dbReference type="RefSeq" id="WP_181925837.1">
    <property type="nucleotide sequence ID" value="NZ_LS483234.1"/>
</dbReference>
<feature type="transmembrane region" description="Helical" evidence="1">
    <location>
        <begin position="34"/>
        <end position="53"/>
    </location>
</feature>
<feature type="transmembrane region" description="Helical" evidence="1">
    <location>
        <begin position="65"/>
        <end position="83"/>
    </location>
</feature>
<dbReference type="AlphaFoldDB" id="A0A375JD94"/>
<protein>
    <recommendedName>
        <fullName evidence="2">SMODS and SLOG-associating 2TM effector domain-containing protein</fullName>
    </recommendedName>
</protein>
<feature type="transmembrane region" description="Helical" evidence="1">
    <location>
        <begin position="190"/>
        <end position="209"/>
    </location>
</feature>
<dbReference type="Proteomes" id="UP000256805">
    <property type="component" value="Unassembled WGS sequence"/>
</dbReference>
<reference evidence="3 4" key="1">
    <citation type="submission" date="2018-01" db="EMBL/GenBank/DDBJ databases">
        <authorList>
            <person name="Gaut B.S."/>
            <person name="Morton B.R."/>
            <person name="Clegg M.T."/>
            <person name="Duvall M.R."/>
        </authorList>
    </citation>
    <scope>NUCLEOTIDE SEQUENCE [LARGE SCALE GENOMIC DNA]</scope>
    <source>
        <strain evidence="3">Cupriavidus taiwanensis cmp 52</strain>
    </source>
</reference>
<dbReference type="EMBL" id="OVTA01000046">
    <property type="protein sequence ID" value="SPS01526.1"/>
    <property type="molecule type" value="Genomic_DNA"/>
</dbReference>
<evidence type="ECO:0000313" key="4">
    <source>
        <dbReference type="Proteomes" id="UP000256805"/>
    </source>
</evidence>
<keyword evidence="1" id="KW-1133">Transmembrane helix</keyword>
<keyword evidence="1" id="KW-0812">Transmembrane</keyword>
<organism evidence="3 4">
    <name type="scientific">Cupriavidus taiwanensis</name>
    <dbReference type="NCBI Taxonomy" id="164546"/>
    <lineage>
        <taxon>Bacteria</taxon>
        <taxon>Pseudomonadati</taxon>
        <taxon>Pseudomonadota</taxon>
        <taxon>Betaproteobacteria</taxon>
        <taxon>Burkholderiales</taxon>
        <taxon>Burkholderiaceae</taxon>
        <taxon>Cupriavidus</taxon>
    </lineage>
</organism>
<evidence type="ECO:0000259" key="2">
    <source>
        <dbReference type="Pfam" id="PF18160"/>
    </source>
</evidence>
<keyword evidence="1" id="KW-0472">Membrane</keyword>
<evidence type="ECO:0000313" key="3">
    <source>
        <dbReference type="EMBL" id="SPS01526.1"/>
    </source>
</evidence>
<proteinExistence type="predicted"/>
<feature type="domain" description="SMODS and SLOG-associating 2TM effector" evidence="2">
    <location>
        <begin position="1"/>
        <end position="204"/>
    </location>
</feature>
<name>A0A375JD94_9BURK</name>
<dbReference type="NCBIfam" id="NF033631">
    <property type="entry name" value="SLATT_5"/>
    <property type="match status" value="1"/>
</dbReference>
<accession>A0A375JD94</accession>